<comment type="caution">
    <text evidence="2">The sequence shown here is derived from an EMBL/GenBank/DDBJ whole genome shotgun (WGS) entry which is preliminary data.</text>
</comment>
<reference evidence="2 3" key="1">
    <citation type="submission" date="2016-10" db="EMBL/GenBank/DDBJ databases">
        <title>Rodentibacter gen. nov. and new species.</title>
        <authorList>
            <person name="Christensen H."/>
        </authorList>
    </citation>
    <scope>NUCLEOTIDE SEQUENCE [LARGE SCALE GENOMIC DNA]</scope>
    <source>
        <strain evidence="2 3">Ppn157</strain>
    </source>
</reference>
<dbReference type="AlphaFoldDB" id="A0A1V3LCN4"/>
<dbReference type="EMBL" id="MLAH01000002">
    <property type="protein sequence ID" value="OOF88042.1"/>
    <property type="molecule type" value="Genomic_DNA"/>
</dbReference>
<protein>
    <submittedName>
        <fullName evidence="2">Uncharacterized protein</fullName>
    </submittedName>
</protein>
<accession>A0A1V3LCN4</accession>
<proteinExistence type="predicted"/>
<feature type="transmembrane region" description="Helical" evidence="1">
    <location>
        <begin position="21"/>
        <end position="45"/>
    </location>
</feature>
<name>A0A1V3LCN4_9PAST</name>
<keyword evidence="1" id="KW-0472">Membrane</keyword>
<keyword evidence="1" id="KW-0812">Transmembrane</keyword>
<gene>
    <name evidence="2" type="ORF">BKG93_00105</name>
</gene>
<dbReference type="Proteomes" id="UP000189549">
    <property type="component" value="Unassembled WGS sequence"/>
</dbReference>
<sequence length="111" mass="12770">MKQKIKQILAKLPTQQIKRAVSWIIKGVDIGVKLVFVGDALFILGGLCNLYDLNERTAVVAGLIYVMFWLLRLEIVLTKLESRNGVRITHTHKKEDGEIVKNEWIAKLWDR</sequence>
<dbReference type="RefSeq" id="WP_077474850.1">
    <property type="nucleotide sequence ID" value="NZ_MLAH01000002.1"/>
</dbReference>
<evidence type="ECO:0000313" key="3">
    <source>
        <dbReference type="Proteomes" id="UP000189549"/>
    </source>
</evidence>
<evidence type="ECO:0000313" key="2">
    <source>
        <dbReference type="EMBL" id="OOF88042.1"/>
    </source>
</evidence>
<feature type="transmembrane region" description="Helical" evidence="1">
    <location>
        <begin position="57"/>
        <end position="77"/>
    </location>
</feature>
<keyword evidence="1" id="KW-1133">Transmembrane helix</keyword>
<organism evidence="2 3">
    <name type="scientific">Rodentibacter ratti</name>
    <dbReference type="NCBI Taxonomy" id="1906745"/>
    <lineage>
        <taxon>Bacteria</taxon>
        <taxon>Pseudomonadati</taxon>
        <taxon>Pseudomonadota</taxon>
        <taxon>Gammaproteobacteria</taxon>
        <taxon>Pasteurellales</taxon>
        <taxon>Pasteurellaceae</taxon>
        <taxon>Rodentibacter</taxon>
    </lineage>
</organism>
<evidence type="ECO:0000256" key="1">
    <source>
        <dbReference type="SAM" id="Phobius"/>
    </source>
</evidence>